<dbReference type="AlphaFoldDB" id="F7CUC2"/>
<evidence type="ECO:0000256" key="4">
    <source>
        <dbReference type="ARBA" id="ARBA00022475"/>
    </source>
</evidence>
<keyword evidence="4" id="KW-1003">Cell membrane</keyword>
<dbReference type="RefSeq" id="XP_007492019.1">
    <property type="nucleotide sequence ID" value="XM_007491957.2"/>
</dbReference>
<comment type="similarity">
    <text evidence="19">Belongs to the G-protein coupled receptor 1 family.</text>
</comment>
<feature type="domain" description="G-protein coupled receptors family 1 profile" evidence="21">
    <location>
        <begin position="53"/>
        <end position="298"/>
    </location>
</feature>
<dbReference type="Ensembl" id="ENSMODT00000011247.4">
    <property type="protein sequence ID" value="ENSMODP00000011030.3"/>
    <property type="gene ID" value="ENSMODG00000008857.4"/>
</dbReference>
<evidence type="ECO:0000256" key="7">
    <source>
        <dbReference type="ARBA" id="ARBA00022641"/>
    </source>
</evidence>
<keyword evidence="13 19" id="KW-0675">Receptor</keyword>
<dbReference type="GO" id="GO:0007204">
    <property type="term" value="P:positive regulation of cytosolic calcium ion concentration"/>
    <property type="evidence" value="ECO:0000318"/>
    <property type="project" value="GO_Central"/>
</dbReference>
<name>F7CUC2_MONDO</name>
<comment type="function">
    <text evidence="18">Receptor for the chemotactic and inflammatory peptide anaphylatoxin C5a. The ligand interacts with at least two sites on the receptor: a high-affinity site on the extracellular N-terminus, and a second site in the transmembrane region which activates downstream signaling events. Receptor activation stimulates chemotaxis, granule enzyme release, intracellular calcium release and superoxide anion production.</text>
</comment>
<dbReference type="OrthoDB" id="9835842at2759"/>
<sequence>MEASNEYFKDRDYSDYANYTYDNTPVDGVREYTVYQIISLLVFFVVFLLGVPGNALVIWVTKLESHKMVNAVWFLNLATADLFCCLVLPLLAVPIIRHGEWPLGEVSCRLLSSVILLNLYTSVLLLTLISLDRCLLVVKPIWCQNHRSVTMAKVACGVTWALALVLTIPSMVYRRLKEDLPGFWECGVDYRGNREAEVGIAVTRFLFSFVGPLLIISLCYFLLLNRLWRRQATRSRKTIKVVVTVVVGFFLCWTPYQIVGLLIAVYSPNSSVFEWMQLFDSLTIALAYVNSCINPVIYVVAAHGIKDRMARHSICTMIQKVLTEDSVGRESKSFTRSTGASEENL</sequence>
<keyword evidence="15" id="KW-0968">Cytoplasmic vesicle</keyword>
<evidence type="ECO:0000256" key="15">
    <source>
        <dbReference type="ARBA" id="ARBA00023329"/>
    </source>
</evidence>
<dbReference type="GO" id="GO:0004930">
    <property type="term" value="F:G protein-coupled receptor activity"/>
    <property type="evidence" value="ECO:0000318"/>
    <property type="project" value="GO_Central"/>
</dbReference>
<dbReference type="Proteomes" id="UP000002280">
    <property type="component" value="Chromosome 4"/>
</dbReference>
<dbReference type="InterPro" id="IPR017452">
    <property type="entry name" value="GPCR_Rhodpsn_7TM"/>
</dbReference>
<dbReference type="GO" id="GO:0006954">
    <property type="term" value="P:inflammatory response"/>
    <property type="evidence" value="ECO:0000318"/>
    <property type="project" value="GO_Central"/>
</dbReference>
<evidence type="ECO:0000256" key="9">
    <source>
        <dbReference type="ARBA" id="ARBA00022989"/>
    </source>
</evidence>
<dbReference type="GO" id="GO:0002430">
    <property type="term" value="P:complement receptor mediated signaling pathway"/>
    <property type="evidence" value="ECO:0000318"/>
    <property type="project" value="GO_Central"/>
</dbReference>
<evidence type="ECO:0000256" key="5">
    <source>
        <dbReference type="ARBA" id="ARBA00022500"/>
    </source>
</evidence>
<dbReference type="InterPro" id="IPR002234">
    <property type="entry name" value="Anphylx_rcpt_C3a/C5a1-2"/>
</dbReference>
<keyword evidence="9 20" id="KW-1133">Transmembrane helix</keyword>
<evidence type="ECO:0000313" key="22">
    <source>
        <dbReference type="Ensembl" id="ENSMODP00000011030.3"/>
    </source>
</evidence>
<evidence type="ECO:0000256" key="19">
    <source>
        <dbReference type="RuleBase" id="RU000688"/>
    </source>
</evidence>
<keyword evidence="7" id="KW-0765">Sulfation</keyword>
<reference evidence="22" key="2">
    <citation type="submission" date="2025-08" db="UniProtKB">
        <authorList>
            <consortium name="Ensembl"/>
        </authorList>
    </citation>
    <scope>IDENTIFICATION</scope>
</reference>
<dbReference type="FunCoup" id="F7CUC2">
    <property type="interactions" value="361"/>
</dbReference>
<evidence type="ECO:0000256" key="10">
    <source>
        <dbReference type="ARBA" id="ARBA00023040"/>
    </source>
</evidence>
<dbReference type="GeneTree" id="ENSGT01140000282544"/>
<keyword evidence="6" id="KW-0597">Phosphoprotein</keyword>
<feature type="transmembrane region" description="Helical" evidence="20">
    <location>
        <begin position="34"/>
        <end position="60"/>
    </location>
</feature>
<evidence type="ECO:0000256" key="3">
    <source>
        <dbReference type="ARBA" id="ARBA00016344"/>
    </source>
</evidence>
<evidence type="ECO:0000256" key="16">
    <source>
        <dbReference type="ARBA" id="ARBA00025736"/>
    </source>
</evidence>
<dbReference type="GO" id="GO:0031410">
    <property type="term" value="C:cytoplasmic vesicle"/>
    <property type="evidence" value="ECO:0007669"/>
    <property type="project" value="UniProtKB-SubCell"/>
</dbReference>
<dbReference type="HOGENOM" id="CLU_009579_8_0_1"/>
<dbReference type="PRINTS" id="PR00426">
    <property type="entry name" value="C5ANPHYLTXNR"/>
</dbReference>
<comment type="subcellular location">
    <subcellularLocation>
        <location evidence="2">Cell membrane</location>
        <topology evidence="2">Multi-pass membrane protein</topology>
    </subcellularLocation>
    <subcellularLocation>
        <location evidence="1">Cytoplasmic vesicle</location>
    </subcellularLocation>
</comment>
<keyword evidence="10 19" id="KW-0297">G-protein coupled receptor</keyword>
<dbReference type="PROSITE" id="PS50262">
    <property type="entry name" value="G_PROTEIN_RECEP_F1_2"/>
    <property type="match status" value="1"/>
</dbReference>
<feature type="transmembrane region" description="Helical" evidence="20">
    <location>
        <begin position="205"/>
        <end position="227"/>
    </location>
</feature>
<evidence type="ECO:0000256" key="13">
    <source>
        <dbReference type="ARBA" id="ARBA00023170"/>
    </source>
</evidence>
<evidence type="ECO:0000256" key="18">
    <source>
        <dbReference type="ARBA" id="ARBA00045990"/>
    </source>
</evidence>
<dbReference type="CTD" id="728"/>
<dbReference type="OMA" id="VAVWCLA"/>
<dbReference type="PROSITE" id="PS00237">
    <property type="entry name" value="G_PROTEIN_RECEP_F1_1"/>
    <property type="match status" value="1"/>
</dbReference>
<feature type="transmembrane region" description="Helical" evidence="20">
    <location>
        <begin position="115"/>
        <end position="138"/>
    </location>
</feature>
<dbReference type="STRING" id="13616.ENSMODP00000011030"/>
<evidence type="ECO:0000256" key="2">
    <source>
        <dbReference type="ARBA" id="ARBA00004651"/>
    </source>
</evidence>
<keyword evidence="8 19" id="KW-0812">Transmembrane</keyword>
<evidence type="ECO:0000313" key="23">
    <source>
        <dbReference type="Proteomes" id="UP000002280"/>
    </source>
</evidence>
<feature type="transmembrane region" description="Helical" evidence="20">
    <location>
        <begin position="278"/>
        <end position="301"/>
    </location>
</feature>
<keyword evidence="12" id="KW-1015">Disulfide bond</keyword>
<reference evidence="22 23" key="1">
    <citation type="journal article" date="2007" name="Nature">
        <title>Genome of the marsupial Monodelphis domestica reveals innovation in non-coding sequences.</title>
        <authorList>
            <person name="Mikkelsen T.S."/>
            <person name="Wakefield M.J."/>
            <person name="Aken B."/>
            <person name="Amemiya C.T."/>
            <person name="Chang J.L."/>
            <person name="Duke S."/>
            <person name="Garber M."/>
            <person name="Gentles A.J."/>
            <person name="Goodstadt L."/>
            <person name="Heger A."/>
            <person name="Jurka J."/>
            <person name="Kamal M."/>
            <person name="Mauceli E."/>
            <person name="Searle S.M."/>
            <person name="Sharpe T."/>
            <person name="Baker M.L."/>
            <person name="Batzer M.A."/>
            <person name="Benos P.V."/>
            <person name="Belov K."/>
            <person name="Clamp M."/>
            <person name="Cook A."/>
            <person name="Cuff J."/>
            <person name="Das R."/>
            <person name="Davidow L."/>
            <person name="Deakin J.E."/>
            <person name="Fazzari M.J."/>
            <person name="Glass J.L."/>
            <person name="Grabherr M."/>
            <person name="Greally J.M."/>
            <person name="Gu W."/>
            <person name="Hore T.A."/>
            <person name="Huttley G.A."/>
            <person name="Kleber M."/>
            <person name="Jirtle R.L."/>
            <person name="Koina E."/>
            <person name="Lee J.T."/>
            <person name="Mahony S."/>
            <person name="Marra M.A."/>
            <person name="Miller R.D."/>
            <person name="Nicholls R.D."/>
            <person name="Oda M."/>
            <person name="Papenfuss A.T."/>
            <person name="Parra Z.E."/>
            <person name="Pollock D.D."/>
            <person name="Ray D.A."/>
            <person name="Schein J.E."/>
            <person name="Speed T.P."/>
            <person name="Thompson K."/>
            <person name="VandeBerg J.L."/>
            <person name="Wade C.M."/>
            <person name="Walker J.A."/>
            <person name="Waters P.D."/>
            <person name="Webber C."/>
            <person name="Weidman J.R."/>
            <person name="Xie X."/>
            <person name="Zody M.C."/>
            <person name="Baldwin J."/>
            <person name="Abdouelleil A."/>
            <person name="Abdulkadir J."/>
            <person name="Abebe A."/>
            <person name="Abera B."/>
            <person name="Abreu J."/>
            <person name="Acer S.C."/>
            <person name="Aftuck L."/>
            <person name="Alexander A."/>
            <person name="An P."/>
            <person name="Anderson E."/>
            <person name="Anderson S."/>
            <person name="Arachi H."/>
            <person name="Azer M."/>
            <person name="Bachantsang P."/>
            <person name="Barry A."/>
            <person name="Bayul T."/>
            <person name="Berlin A."/>
            <person name="Bessette D."/>
            <person name="Bloom T."/>
            <person name="Bloom T."/>
            <person name="Boguslavskiy L."/>
            <person name="Bonnet C."/>
            <person name="Boukhgalter B."/>
            <person name="Bourzgui I."/>
            <person name="Brown A."/>
            <person name="Cahill P."/>
            <person name="Channer S."/>
            <person name="Cheshatsang Y."/>
            <person name="Chuda L."/>
            <person name="Citroen M."/>
            <person name="Collymore A."/>
            <person name="Cooke P."/>
            <person name="Costello M."/>
            <person name="D'Aco K."/>
            <person name="Daza R."/>
            <person name="De Haan G."/>
            <person name="DeGray S."/>
            <person name="DeMaso C."/>
            <person name="Dhargay N."/>
            <person name="Dooley K."/>
            <person name="Dooley E."/>
            <person name="Doricent M."/>
            <person name="Dorje P."/>
            <person name="Dorjee K."/>
            <person name="Dupes A."/>
            <person name="Elong R."/>
            <person name="Falk J."/>
            <person name="Farina A."/>
            <person name="Faro S."/>
            <person name="Ferguson D."/>
            <person name="Fisher S."/>
            <person name="Foley C.D."/>
            <person name="Franke A."/>
            <person name="Friedrich D."/>
            <person name="Gadbois L."/>
            <person name="Gearin G."/>
            <person name="Gearin C.R."/>
            <person name="Giannoukos G."/>
            <person name="Goode T."/>
            <person name="Graham J."/>
            <person name="Grandbois E."/>
            <person name="Grewal S."/>
            <person name="Gyaltsen K."/>
            <person name="Hafez N."/>
            <person name="Hagos B."/>
            <person name="Hall J."/>
            <person name="Henson C."/>
            <person name="Hollinger A."/>
            <person name="Honan T."/>
            <person name="Huard M.D."/>
            <person name="Hughes L."/>
            <person name="Hurhula B."/>
            <person name="Husby M.E."/>
            <person name="Kamat A."/>
            <person name="Kanga B."/>
            <person name="Kashin S."/>
            <person name="Khazanovich D."/>
            <person name="Kisner P."/>
            <person name="Lance K."/>
            <person name="Lara M."/>
            <person name="Lee W."/>
            <person name="Lennon N."/>
            <person name="Letendre F."/>
            <person name="LeVine R."/>
            <person name="Lipovsky A."/>
            <person name="Liu X."/>
            <person name="Liu J."/>
            <person name="Liu S."/>
            <person name="Lokyitsang T."/>
            <person name="Lokyitsang Y."/>
            <person name="Lubonja R."/>
            <person name="Lui A."/>
            <person name="MacDonald P."/>
            <person name="Magnisalis V."/>
            <person name="Maru K."/>
            <person name="Matthews C."/>
            <person name="McCusker W."/>
            <person name="McDonough S."/>
            <person name="Mehta T."/>
            <person name="Meldrim J."/>
            <person name="Meneus L."/>
            <person name="Mihai O."/>
            <person name="Mihalev A."/>
            <person name="Mihova T."/>
            <person name="Mittelman R."/>
            <person name="Mlenga V."/>
            <person name="Montmayeur A."/>
            <person name="Mulrain L."/>
            <person name="Navidi A."/>
            <person name="Naylor J."/>
            <person name="Negash T."/>
            <person name="Nguyen T."/>
            <person name="Nguyen N."/>
            <person name="Nicol R."/>
            <person name="Norbu C."/>
            <person name="Norbu N."/>
            <person name="Novod N."/>
            <person name="O'Neill B."/>
            <person name="Osman S."/>
            <person name="Markiewicz E."/>
            <person name="Oyono O.L."/>
            <person name="Patti C."/>
            <person name="Phunkhang P."/>
            <person name="Pierre F."/>
            <person name="Priest M."/>
            <person name="Raghuraman S."/>
            <person name="Rege F."/>
            <person name="Reyes R."/>
            <person name="Rise C."/>
            <person name="Rogov P."/>
            <person name="Ross K."/>
            <person name="Ryan E."/>
            <person name="Settipalli S."/>
            <person name="Shea T."/>
            <person name="Sherpa N."/>
            <person name="Shi L."/>
            <person name="Shih D."/>
            <person name="Sparrow T."/>
            <person name="Spaulding J."/>
            <person name="Stalker J."/>
            <person name="Stange-Thomann N."/>
            <person name="Stavropoulos S."/>
            <person name="Stone C."/>
            <person name="Strader C."/>
            <person name="Tesfaye S."/>
            <person name="Thomson T."/>
            <person name="Thoulutsang Y."/>
            <person name="Thoulutsang D."/>
            <person name="Topham K."/>
            <person name="Topping I."/>
            <person name="Tsamla T."/>
            <person name="Vassiliev H."/>
            <person name="Vo A."/>
            <person name="Wangchuk T."/>
            <person name="Wangdi T."/>
            <person name="Weiand M."/>
            <person name="Wilkinson J."/>
            <person name="Wilson A."/>
            <person name="Yadav S."/>
            <person name="Young G."/>
            <person name="Yu Q."/>
            <person name="Zembek L."/>
            <person name="Zhong D."/>
            <person name="Zimmer A."/>
            <person name="Zwirko Z."/>
            <person name="Jaffe D.B."/>
            <person name="Alvarez P."/>
            <person name="Brockman W."/>
            <person name="Butler J."/>
            <person name="Chin C."/>
            <person name="Gnerre S."/>
            <person name="MacCallum I."/>
            <person name="Graves J.A."/>
            <person name="Ponting C.P."/>
            <person name="Breen M."/>
            <person name="Samollow P.B."/>
            <person name="Lander E.S."/>
            <person name="Lindblad-Toh K."/>
        </authorList>
    </citation>
    <scope>NUCLEOTIDE SEQUENCE [LARGE SCALE GENOMIC DNA]</scope>
</reference>
<organism evidence="22 23">
    <name type="scientific">Monodelphis domestica</name>
    <name type="common">Gray short-tailed opossum</name>
    <dbReference type="NCBI Taxonomy" id="13616"/>
    <lineage>
        <taxon>Eukaryota</taxon>
        <taxon>Metazoa</taxon>
        <taxon>Chordata</taxon>
        <taxon>Craniata</taxon>
        <taxon>Vertebrata</taxon>
        <taxon>Euteleostomi</taxon>
        <taxon>Mammalia</taxon>
        <taxon>Metatheria</taxon>
        <taxon>Didelphimorphia</taxon>
        <taxon>Didelphidae</taxon>
        <taxon>Monodelphis</taxon>
    </lineage>
</organism>
<dbReference type="GO" id="GO:0005886">
    <property type="term" value="C:plasma membrane"/>
    <property type="evidence" value="ECO:0000318"/>
    <property type="project" value="GO_Central"/>
</dbReference>
<evidence type="ECO:0000256" key="17">
    <source>
        <dbReference type="ARBA" id="ARBA00033421"/>
    </source>
</evidence>
<reference evidence="22" key="3">
    <citation type="submission" date="2025-09" db="UniProtKB">
        <authorList>
            <consortium name="Ensembl"/>
        </authorList>
    </citation>
    <scope>IDENTIFICATION</scope>
</reference>
<evidence type="ECO:0000256" key="8">
    <source>
        <dbReference type="ARBA" id="ARBA00022692"/>
    </source>
</evidence>
<dbReference type="PRINTS" id="PR00237">
    <property type="entry name" value="GPCRRHODOPSN"/>
</dbReference>
<evidence type="ECO:0000256" key="1">
    <source>
        <dbReference type="ARBA" id="ARBA00004541"/>
    </source>
</evidence>
<dbReference type="GO" id="GO:0007200">
    <property type="term" value="P:phospholipase C-activating G protein-coupled receptor signaling pathway"/>
    <property type="evidence" value="ECO:0000318"/>
    <property type="project" value="GO_Central"/>
</dbReference>
<comment type="similarity">
    <text evidence="16">Belongs to the chemokine-like receptor (CMKLR) family.</text>
</comment>
<dbReference type="Pfam" id="PF00001">
    <property type="entry name" value="7tm_1"/>
    <property type="match status" value="1"/>
</dbReference>
<dbReference type="InterPro" id="IPR000276">
    <property type="entry name" value="GPCR_Rhodpsn"/>
</dbReference>
<feature type="transmembrane region" description="Helical" evidence="20">
    <location>
        <begin position="150"/>
        <end position="173"/>
    </location>
</feature>
<evidence type="ECO:0000256" key="12">
    <source>
        <dbReference type="ARBA" id="ARBA00023157"/>
    </source>
</evidence>
<dbReference type="PANTHER" id="PTHR24225">
    <property type="entry name" value="CHEMOTACTIC RECEPTOR"/>
    <property type="match status" value="1"/>
</dbReference>
<dbReference type="GeneID" id="100020568"/>
<dbReference type="GO" id="GO:0004878">
    <property type="term" value="F:complement component C5a receptor activity"/>
    <property type="evidence" value="ECO:0000318"/>
    <property type="project" value="GO_Central"/>
</dbReference>
<protein>
    <recommendedName>
        <fullName evidence="3">C5a anaphylatoxin chemotactic receptor 1</fullName>
    </recommendedName>
    <alternativeName>
        <fullName evidence="17">C5a anaphylatoxin chemotactic receptor</fullName>
    </alternativeName>
</protein>
<dbReference type="Gene3D" id="1.20.1070.10">
    <property type="entry name" value="Rhodopsin 7-helix transmembrane proteins"/>
    <property type="match status" value="1"/>
</dbReference>
<dbReference type="SUPFAM" id="SSF81321">
    <property type="entry name" value="Family A G protein-coupled receptor-like"/>
    <property type="match status" value="1"/>
</dbReference>
<dbReference type="PRINTS" id="PR01104">
    <property type="entry name" value="ANPHYLATOXNR"/>
</dbReference>
<keyword evidence="14 19" id="KW-0807">Transducer</keyword>
<dbReference type="KEGG" id="mdo:100020568"/>
<keyword evidence="23" id="KW-1185">Reference proteome</keyword>
<feature type="transmembrane region" description="Helical" evidence="20">
    <location>
        <begin position="72"/>
        <end position="95"/>
    </location>
</feature>
<evidence type="ECO:0000256" key="6">
    <source>
        <dbReference type="ARBA" id="ARBA00022553"/>
    </source>
</evidence>
<gene>
    <name evidence="22" type="primary">C5AR1</name>
</gene>
<dbReference type="FunFam" id="1.20.1070.10:FF:000034">
    <property type="entry name" value="G-protein coupled receptor 1"/>
    <property type="match status" value="1"/>
</dbReference>
<accession>F7CUC2</accession>
<dbReference type="InterPro" id="IPR000826">
    <property type="entry name" value="Formyl_rcpt-rel"/>
</dbReference>
<dbReference type="Bgee" id="ENSMODG00000008857">
    <property type="expression patterns" value="Expressed in lung and 11 other cell types or tissues"/>
</dbReference>
<feature type="transmembrane region" description="Helical" evidence="20">
    <location>
        <begin position="239"/>
        <end position="266"/>
    </location>
</feature>
<proteinExistence type="inferred from homology"/>
<dbReference type="GO" id="GO:0006935">
    <property type="term" value="P:chemotaxis"/>
    <property type="evidence" value="ECO:0007669"/>
    <property type="project" value="UniProtKB-KW"/>
</dbReference>
<evidence type="ECO:0000256" key="20">
    <source>
        <dbReference type="SAM" id="Phobius"/>
    </source>
</evidence>
<dbReference type="PANTHER" id="PTHR24225:SF29">
    <property type="entry name" value="C5A ANAPHYLATOXIN CHEMOTACTIC RECEPTOR 1"/>
    <property type="match status" value="1"/>
</dbReference>
<keyword evidence="11 20" id="KW-0472">Membrane</keyword>
<evidence type="ECO:0000259" key="21">
    <source>
        <dbReference type="PROSITE" id="PS50262"/>
    </source>
</evidence>
<keyword evidence="5" id="KW-0145">Chemotaxis</keyword>
<dbReference type="eggNOG" id="ENOG502R35Z">
    <property type="taxonomic scope" value="Eukaryota"/>
</dbReference>
<evidence type="ECO:0000256" key="14">
    <source>
        <dbReference type="ARBA" id="ARBA00023224"/>
    </source>
</evidence>
<dbReference type="InParanoid" id="F7CUC2"/>
<evidence type="ECO:0000256" key="11">
    <source>
        <dbReference type="ARBA" id="ARBA00023136"/>
    </source>
</evidence>